<accession>A0AAV5QU77</accession>
<dbReference type="GeneID" id="90073538"/>
<dbReference type="EMBL" id="BTFZ01000019">
    <property type="protein sequence ID" value="GMM38145.1"/>
    <property type="molecule type" value="Genomic_DNA"/>
</dbReference>
<dbReference type="AlphaFoldDB" id="A0AAV5QU77"/>
<reference evidence="3 4" key="1">
    <citation type="journal article" date="2023" name="Elife">
        <title>Identification of key yeast species and microbe-microbe interactions impacting larval growth of Drosophila in the wild.</title>
        <authorList>
            <person name="Mure A."/>
            <person name="Sugiura Y."/>
            <person name="Maeda R."/>
            <person name="Honda K."/>
            <person name="Sakurai N."/>
            <person name="Takahashi Y."/>
            <person name="Watada M."/>
            <person name="Katoh T."/>
            <person name="Gotoh A."/>
            <person name="Gotoh Y."/>
            <person name="Taniguchi I."/>
            <person name="Nakamura K."/>
            <person name="Hayashi T."/>
            <person name="Katayama T."/>
            <person name="Uemura T."/>
            <person name="Hattori Y."/>
        </authorList>
    </citation>
    <scope>NUCLEOTIDE SEQUENCE [LARGE SCALE GENOMIC DNA]</scope>
    <source>
        <strain evidence="3 4">SC-9</strain>
    </source>
</reference>
<comment type="caution">
    <text evidence="3">The sequence shown here is derived from an EMBL/GenBank/DDBJ whole genome shotgun (WGS) entry which is preliminary data.</text>
</comment>
<evidence type="ECO:0000313" key="4">
    <source>
        <dbReference type="Proteomes" id="UP001360560"/>
    </source>
</evidence>
<evidence type="ECO:0000256" key="1">
    <source>
        <dbReference type="SAM" id="MobiDB-lite"/>
    </source>
</evidence>
<dbReference type="EMBL" id="BTFZ01000009">
    <property type="protein sequence ID" value="GMM35559.1"/>
    <property type="molecule type" value="Genomic_DNA"/>
</dbReference>
<proteinExistence type="predicted"/>
<keyword evidence="4" id="KW-1185">Reference proteome</keyword>
<gene>
    <name evidence="2" type="ORF">DASC09_028840</name>
    <name evidence="3" type="ORF">DASC09_054840</name>
</gene>
<name>A0AAV5QU77_9ASCO</name>
<feature type="region of interest" description="Disordered" evidence="1">
    <location>
        <begin position="27"/>
        <end position="60"/>
    </location>
</feature>
<organism evidence="3 4">
    <name type="scientific">Saccharomycopsis crataegensis</name>
    <dbReference type="NCBI Taxonomy" id="43959"/>
    <lineage>
        <taxon>Eukaryota</taxon>
        <taxon>Fungi</taxon>
        <taxon>Dikarya</taxon>
        <taxon>Ascomycota</taxon>
        <taxon>Saccharomycotina</taxon>
        <taxon>Saccharomycetes</taxon>
        <taxon>Saccharomycopsidaceae</taxon>
        <taxon>Saccharomycopsis</taxon>
    </lineage>
</organism>
<sequence length="60" mass="6645">MSQDASEADEISDFFLLRYVNNSSNESEQSFISPIARPASSNTPNTHEVVQNSLLAQKKT</sequence>
<evidence type="ECO:0000313" key="2">
    <source>
        <dbReference type="EMBL" id="GMM35559.1"/>
    </source>
</evidence>
<protein>
    <submittedName>
        <fullName evidence="3">Uncharacterized protein</fullName>
    </submittedName>
</protein>
<reference evidence="3" key="2">
    <citation type="submission" date="2023-06" db="EMBL/GenBank/DDBJ databases">
        <authorList>
            <person name="Mure A."/>
            <person name="Hattori Y."/>
        </authorList>
    </citation>
    <scope>NUCLEOTIDE SEQUENCE</scope>
    <source>
        <strain evidence="3">SC-9</strain>
    </source>
</reference>
<dbReference type="RefSeq" id="XP_064852559.1">
    <property type="nucleotide sequence ID" value="XM_064996487.1"/>
</dbReference>
<feature type="compositionally biased region" description="Polar residues" evidence="1">
    <location>
        <begin position="39"/>
        <end position="60"/>
    </location>
</feature>
<dbReference type="Proteomes" id="UP001360560">
    <property type="component" value="Unassembled WGS sequence"/>
</dbReference>
<evidence type="ECO:0000313" key="3">
    <source>
        <dbReference type="EMBL" id="GMM38145.1"/>
    </source>
</evidence>